<dbReference type="EMBL" id="JH818962">
    <property type="protein sequence ID" value="EKC29369.1"/>
    <property type="molecule type" value="Genomic_DNA"/>
</dbReference>
<dbReference type="AlphaFoldDB" id="K1QE56"/>
<reference evidence="1" key="1">
    <citation type="journal article" date="2012" name="Nature">
        <title>The oyster genome reveals stress adaptation and complexity of shell formation.</title>
        <authorList>
            <person name="Zhang G."/>
            <person name="Fang X."/>
            <person name="Guo X."/>
            <person name="Li L."/>
            <person name="Luo R."/>
            <person name="Xu F."/>
            <person name="Yang P."/>
            <person name="Zhang L."/>
            <person name="Wang X."/>
            <person name="Qi H."/>
            <person name="Xiong Z."/>
            <person name="Que H."/>
            <person name="Xie Y."/>
            <person name="Holland P.W."/>
            <person name="Paps J."/>
            <person name="Zhu Y."/>
            <person name="Wu F."/>
            <person name="Chen Y."/>
            <person name="Wang J."/>
            <person name="Peng C."/>
            <person name="Meng J."/>
            <person name="Yang L."/>
            <person name="Liu J."/>
            <person name="Wen B."/>
            <person name="Zhang N."/>
            <person name="Huang Z."/>
            <person name="Zhu Q."/>
            <person name="Feng Y."/>
            <person name="Mount A."/>
            <person name="Hedgecock D."/>
            <person name="Xu Z."/>
            <person name="Liu Y."/>
            <person name="Domazet-Loso T."/>
            <person name="Du Y."/>
            <person name="Sun X."/>
            <person name="Zhang S."/>
            <person name="Liu B."/>
            <person name="Cheng P."/>
            <person name="Jiang X."/>
            <person name="Li J."/>
            <person name="Fan D."/>
            <person name="Wang W."/>
            <person name="Fu W."/>
            <person name="Wang T."/>
            <person name="Wang B."/>
            <person name="Zhang J."/>
            <person name="Peng Z."/>
            <person name="Li Y."/>
            <person name="Li N."/>
            <person name="Wang J."/>
            <person name="Chen M."/>
            <person name="He Y."/>
            <person name="Tan F."/>
            <person name="Song X."/>
            <person name="Zheng Q."/>
            <person name="Huang R."/>
            <person name="Yang H."/>
            <person name="Du X."/>
            <person name="Chen L."/>
            <person name="Yang M."/>
            <person name="Gaffney P.M."/>
            <person name="Wang S."/>
            <person name="Luo L."/>
            <person name="She Z."/>
            <person name="Ming Y."/>
            <person name="Huang W."/>
            <person name="Zhang S."/>
            <person name="Huang B."/>
            <person name="Zhang Y."/>
            <person name="Qu T."/>
            <person name="Ni P."/>
            <person name="Miao G."/>
            <person name="Wang J."/>
            <person name="Wang Q."/>
            <person name="Steinberg C.E."/>
            <person name="Wang H."/>
            <person name="Li N."/>
            <person name="Qian L."/>
            <person name="Zhang G."/>
            <person name="Li Y."/>
            <person name="Yang H."/>
            <person name="Liu X."/>
            <person name="Wang J."/>
            <person name="Yin Y."/>
            <person name="Wang J."/>
        </authorList>
    </citation>
    <scope>NUCLEOTIDE SEQUENCE [LARGE SCALE GENOMIC DNA]</scope>
    <source>
        <strain evidence="1">05x7-T-G4-1.051#20</strain>
    </source>
</reference>
<organism evidence="1">
    <name type="scientific">Magallana gigas</name>
    <name type="common">Pacific oyster</name>
    <name type="synonym">Crassostrea gigas</name>
    <dbReference type="NCBI Taxonomy" id="29159"/>
    <lineage>
        <taxon>Eukaryota</taxon>
        <taxon>Metazoa</taxon>
        <taxon>Spiralia</taxon>
        <taxon>Lophotrochozoa</taxon>
        <taxon>Mollusca</taxon>
        <taxon>Bivalvia</taxon>
        <taxon>Autobranchia</taxon>
        <taxon>Pteriomorphia</taxon>
        <taxon>Ostreida</taxon>
        <taxon>Ostreoidea</taxon>
        <taxon>Ostreidae</taxon>
        <taxon>Magallana</taxon>
    </lineage>
</organism>
<dbReference type="GO" id="GO:0003677">
    <property type="term" value="F:DNA binding"/>
    <property type="evidence" value="ECO:0007669"/>
    <property type="project" value="InterPro"/>
</dbReference>
<protein>
    <submittedName>
        <fullName evidence="1">Uncharacterized protein</fullName>
    </submittedName>
</protein>
<name>K1QE56_MAGGI</name>
<proteinExistence type="predicted"/>
<dbReference type="InterPro" id="IPR009044">
    <property type="entry name" value="ssDNA-bd_transcriptional_reg"/>
</dbReference>
<sequence length="179" mass="20756">MAETFTFDLGSERNVKIYEHNTNVEETINDVRLFDDDEPTEKGQSMSLSRWRILCDSIEIIDKNLEDVKKDKDVDYRLHLGGNVHVSVTSPYRSINILKFNFIRNVESRKKTIYLTKEGDSLRIPEWAKLKNNLSEINFHLPVELDSVVPCYARQDHSNQMAMLNCMECNPSGDIDNDN</sequence>
<dbReference type="InParanoid" id="K1QE56"/>
<dbReference type="Gene3D" id="2.30.31.10">
    <property type="entry name" value="Transcriptional Coactivator Pc4, Chain A"/>
    <property type="match status" value="1"/>
</dbReference>
<evidence type="ECO:0000313" key="1">
    <source>
        <dbReference type="EMBL" id="EKC29369.1"/>
    </source>
</evidence>
<dbReference type="HOGENOM" id="CLU_131710_0_0_1"/>
<gene>
    <name evidence="1" type="ORF">CGI_10005920</name>
</gene>
<dbReference type="GO" id="GO:0006355">
    <property type="term" value="P:regulation of DNA-templated transcription"/>
    <property type="evidence" value="ECO:0007669"/>
    <property type="project" value="InterPro"/>
</dbReference>
<accession>K1QE56</accession>